<evidence type="ECO:0000313" key="4">
    <source>
        <dbReference type="Proteomes" id="UP000467201"/>
    </source>
</evidence>
<dbReference type="EMBL" id="AP022605">
    <property type="protein sequence ID" value="BBZ09714.1"/>
    <property type="molecule type" value="Genomic_DNA"/>
</dbReference>
<dbReference type="Proteomes" id="UP000467201">
    <property type="component" value="Chromosome"/>
</dbReference>
<feature type="compositionally biased region" description="Gly residues" evidence="1">
    <location>
        <begin position="116"/>
        <end position="127"/>
    </location>
</feature>
<reference evidence="3 4" key="1">
    <citation type="journal article" date="2019" name="Emerg. Microbes Infect.">
        <title>Comprehensive subspecies identification of 175 nontuberculous mycobacteria species based on 7547 genomic profiles.</title>
        <authorList>
            <person name="Matsumoto Y."/>
            <person name="Kinjo T."/>
            <person name="Motooka D."/>
            <person name="Nabeya D."/>
            <person name="Jung N."/>
            <person name="Uechi K."/>
            <person name="Horii T."/>
            <person name="Iida T."/>
            <person name="Fujita J."/>
            <person name="Nakamura S."/>
        </authorList>
    </citation>
    <scope>NUCLEOTIDE SEQUENCE [LARGE SCALE GENOMIC DNA]</scope>
    <source>
        <strain evidence="3 4">JCM 12405</strain>
    </source>
</reference>
<evidence type="ECO:0000256" key="2">
    <source>
        <dbReference type="SAM" id="SignalP"/>
    </source>
</evidence>
<feature type="compositionally biased region" description="Gly residues" evidence="1">
    <location>
        <begin position="68"/>
        <end position="105"/>
    </location>
</feature>
<feature type="signal peptide" evidence="2">
    <location>
        <begin position="1"/>
        <end position="34"/>
    </location>
</feature>
<evidence type="ECO:0000256" key="1">
    <source>
        <dbReference type="SAM" id="MobiDB-lite"/>
    </source>
</evidence>
<feature type="chain" id="PRO_5038755821" description="PE-PGRS family protein" evidence="2">
    <location>
        <begin position="35"/>
        <end position="140"/>
    </location>
</feature>
<gene>
    <name evidence="3" type="ORF">MDOR_38830</name>
</gene>
<dbReference type="KEGG" id="mdr:MDOR_38830"/>
<sequence>MKSKGDGNPLVMRNNTSRAAAPALFVGVAASAIALAPAAFGSTGSFVTQPPPPCVAADGTVCAAVPGGPAGTAGPGGASGEIPGGPVGEAGPGGASGAIPGGPAGAAGPDGVTGTIPGGPSGSAGPGGVEGCIPAVGCIG</sequence>
<keyword evidence="2" id="KW-0732">Signal</keyword>
<feature type="region of interest" description="Disordered" evidence="1">
    <location>
        <begin position="65"/>
        <end position="127"/>
    </location>
</feature>
<name>A0A7I7VWM7_9MYCO</name>
<proteinExistence type="predicted"/>
<protein>
    <recommendedName>
        <fullName evidence="5">PE-PGRS family protein</fullName>
    </recommendedName>
</protein>
<feature type="compositionally biased region" description="Low complexity" evidence="1">
    <location>
        <begin position="106"/>
        <end position="115"/>
    </location>
</feature>
<organism evidence="3 4">
    <name type="scientific">Mycolicibacterium doricum</name>
    <dbReference type="NCBI Taxonomy" id="126673"/>
    <lineage>
        <taxon>Bacteria</taxon>
        <taxon>Bacillati</taxon>
        <taxon>Actinomycetota</taxon>
        <taxon>Actinomycetes</taxon>
        <taxon>Mycobacteriales</taxon>
        <taxon>Mycobacteriaceae</taxon>
        <taxon>Mycolicibacterium</taxon>
    </lineage>
</organism>
<evidence type="ECO:0008006" key="5">
    <source>
        <dbReference type="Google" id="ProtNLM"/>
    </source>
</evidence>
<evidence type="ECO:0000313" key="3">
    <source>
        <dbReference type="EMBL" id="BBZ09714.1"/>
    </source>
</evidence>
<dbReference type="AlphaFoldDB" id="A0A7I7VWM7"/>
<accession>A0A7I7VWM7</accession>